<keyword evidence="9" id="KW-0862">Zinc</keyword>
<comment type="similarity">
    <text evidence="2 6">Belongs to the glycosyl hydrolase 42 family.</text>
</comment>
<dbReference type="InterPro" id="IPR017853">
    <property type="entry name" value="GH"/>
</dbReference>
<evidence type="ECO:0000256" key="1">
    <source>
        <dbReference type="ARBA" id="ARBA00001412"/>
    </source>
</evidence>
<evidence type="ECO:0000259" key="10">
    <source>
        <dbReference type="Pfam" id="PF02449"/>
    </source>
</evidence>
<dbReference type="InterPro" id="IPR029062">
    <property type="entry name" value="Class_I_gatase-like"/>
</dbReference>
<evidence type="ECO:0000259" key="11">
    <source>
        <dbReference type="Pfam" id="PF08532"/>
    </source>
</evidence>
<keyword evidence="5 6" id="KW-0326">Glycosidase</keyword>
<dbReference type="SUPFAM" id="SSF51445">
    <property type="entry name" value="(Trans)glycosidases"/>
    <property type="match status" value="1"/>
</dbReference>
<feature type="active site" description="Proton donor" evidence="7">
    <location>
        <position position="149"/>
    </location>
</feature>
<dbReference type="Pfam" id="PF08532">
    <property type="entry name" value="Glyco_hydro_42M"/>
    <property type="match status" value="1"/>
</dbReference>
<feature type="binding site" evidence="8">
    <location>
        <position position="110"/>
    </location>
    <ligand>
        <name>substrate</name>
    </ligand>
</feature>
<feature type="binding site" evidence="8">
    <location>
        <position position="148"/>
    </location>
    <ligand>
        <name>substrate</name>
    </ligand>
</feature>
<protein>
    <recommendedName>
        <fullName evidence="3 6">Beta-galactosidase</fullName>
        <shortName evidence="6">Beta-gal</shortName>
        <ecNumber evidence="3 6">3.2.1.23</ecNumber>
    </recommendedName>
</protein>
<dbReference type="EC" id="3.2.1.23" evidence="3 6"/>
<feature type="binding site" evidence="9">
    <location>
        <position position="154"/>
    </location>
    <ligand>
        <name>Zn(2+)</name>
        <dbReference type="ChEBI" id="CHEBI:29105"/>
    </ligand>
</feature>
<reference evidence="12 13" key="1">
    <citation type="submission" date="2019-01" db="EMBL/GenBank/DDBJ databases">
        <title>Complete genome sequence of Bifidobacterium gallinarum CACC 514.</title>
        <authorList>
            <person name="Jung M."/>
        </authorList>
    </citation>
    <scope>NUCLEOTIDE SEQUENCE [LARGE SCALE GENOMIC DNA]</scope>
    <source>
        <strain evidence="12 13">CACC 514</strain>
    </source>
</reference>
<evidence type="ECO:0000256" key="9">
    <source>
        <dbReference type="PIRSR" id="PIRSR001084-3"/>
    </source>
</evidence>
<dbReference type="Pfam" id="PF02449">
    <property type="entry name" value="Glyco_hydro_42"/>
    <property type="match status" value="1"/>
</dbReference>
<feature type="domain" description="Glycoside hydrolase family 42 N-terminal" evidence="10">
    <location>
        <begin position="13"/>
        <end position="384"/>
    </location>
</feature>
<dbReference type="EMBL" id="CP035464">
    <property type="protein sequence ID" value="QAY33729.1"/>
    <property type="molecule type" value="Genomic_DNA"/>
</dbReference>
<organism evidence="12 13">
    <name type="scientific">Bifidobacterium pullorum subsp. gallinarum</name>
    <dbReference type="NCBI Taxonomy" id="78344"/>
    <lineage>
        <taxon>Bacteria</taxon>
        <taxon>Bacillati</taxon>
        <taxon>Actinomycetota</taxon>
        <taxon>Actinomycetes</taxon>
        <taxon>Bifidobacteriales</taxon>
        <taxon>Bifidobacteriaceae</taxon>
        <taxon>Bifidobacterium</taxon>
    </lineage>
</organism>
<dbReference type="InterPro" id="IPR013780">
    <property type="entry name" value="Glyco_hydro_b"/>
</dbReference>
<evidence type="ECO:0000313" key="12">
    <source>
        <dbReference type="EMBL" id="QAY33729.1"/>
    </source>
</evidence>
<evidence type="ECO:0000313" key="13">
    <source>
        <dbReference type="Proteomes" id="UP000293589"/>
    </source>
</evidence>
<dbReference type="Proteomes" id="UP000293589">
    <property type="component" value="Chromosome"/>
</dbReference>
<dbReference type="KEGG" id="bgx:ESN35_10250"/>
<feature type="binding site" evidence="9">
    <location>
        <position position="159"/>
    </location>
    <ligand>
        <name>Zn(2+)</name>
        <dbReference type="ChEBI" id="CHEBI:29105"/>
    </ligand>
</feature>
<feature type="domain" description="Beta-galactosidase trimerisation" evidence="11">
    <location>
        <begin position="396"/>
        <end position="627"/>
    </location>
</feature>
<dbReference type="GO" id="GO:0046872">
    <property type="term" value="F:metal ion binding"/>
    <property type="evidence" value="ECO:0007669"/>
    <property type="project" value="UniProtKB-KW"/>
</dbReference>
<proteinExistence type="inferred from homology"/>
<evidence type="ECO:0000256" key="6">
    <source>
        <dbReference type="PIRNR" id="PIRNR001084"/>
    </source>
</evidence>
<dbReference type="PANTHER" id="PTHR36447">
    <property type="entry name" value="BETA-GALACTOSIDASE GANA"/>
    <property type="match status" value="1"/>
</dbReference>
<evidence type="ECO:0000256" key="4">
    <source>
        <dbReference type="ARBA" id="ARBA00022801"/>
    </source>
</evidence>
<feature type="binding site" evidence="9">
    <location>
        <position position="114"/>
    </location>
    <ligand>
        <name>Zn(2+)</name>
        <dbReference type="ChEBI" id="CHEBI:29105"/>
    </ligand>
</feature>
<dbReference type="SUPFAM" id="SSF52317">
    <property type="entry name" value="Class I glutamine amidotransferase-like"/>
    <property type="match status" value="1"/>
</dbReference>
<dbReference type="Gene3D" id="2.60.40.1180">
    <property type="entry name" value="Golgi alpha-mannosidase II"/>
    <property type="match status" value="1"/>
</dbReference>
<dbReference type="RefSeq" id="WP_129238201.1">
    <property type="nucleotide sequence ID" value="NZ_CP035464.1"/>
</dbReference>
<keyword evidence="4 6" id="KW-0378">Hydrolase</keyword>
<dbReference type="GO" id="GO:0009341">
    <property type="term" value="C:beta-galactosidase complex"/>
    <property type="evidence" value="ECO:0007669"/>
    <property type="project" value="InterPro"/>
</dbReference>
<keyword evidence="9" id="KW-0479">Metal-binding</keyword>
<dbReference type="GO" id="GO:0004565">
    <property type="term" value="F:beta-galactosidase activity"/>
    <property type="evidence" value="ECO:0007669"/>
    <property type="project" value="UniProtKB-EC"/>
</dbReference>
<gene>
    <name evidence="12" type="ORF">ESN35_10250</name>
</gene>
<evidence type="ECO:0000256" key="7">
    <source>
        <dbReference type="PIRSR" id="PIRSR001084-1"/>
    </source>
</evidence>
<sequence>MTPIFDRFLYGGDWNPEQWDEQTWRRDIEMLKDAHINEATINVFSWASLQPDEETYDFTTLDRIVKLLVDNGMSIVLATSTGALPAWLVRTHPEVIKTDIDGRRHVFGGRHNACPNSPVFRRLARALASKLAERYAGTPGLAAWHVSNEYGEMCYCAQCAQSFREWLRSKYGTLEALNRAWYSNFWGHTILDWADIVPPVDYGDGIGTDKAVISGLYMDYRRFQSQSMLACYTNERDAIRAFDVDTPITTNLMGTFKNLDYFEWGRELDVVSWDNYPGMDTPPSFTAMVHDLMRGVGGNKPFMLMEQTPNQQNWFPFCKVKRPGEVRKLSWQAVAHGADTVQFFQMRQSIGGCERFHGAVIGHDGTEDSRTFREIAALGDELDRVGADLMGGEIDAQVAIMFDWSSYWSLEGCVGPTQGLRYPDEVHRFYRVFHERNIAVDMIPSTTDAATLARYRMVVAPALIQVLPGVADAVTEYVRGGGTFVTGYMAGIHNEHDLVVPGGYPGELRRLMGVWVEEIDALAPGETVPVMPVAAPQVVDGGRDLARHYGTVTGEQDGTAWSGVIVASLMHLEGARPLAVYGGDAFYAGSPAVTVNEVGDGRAYYVGAPLDEVGMGAVLGVVADGLGLESTVAGDGVEIMRRRHEDGSVDVYVINLEDRAVRASLASYAGARDRLTGNGVSAGGIVELPAYGVMILES</sequence>
<dbReference type="AlphaFoldDB" id="A0A4P6E659"/>
<comment type="catalytic activity">
    <reaction evidence="1 6">
        <text>Hydrolysis of terminal non-reducing beta-D-galactose residues in beta-D-galactosides.</text>
        <dbReference type="EC" id="3.2.1.23"/>
    </reaction>
</comment>
<feature type="binding site" evidence="9">
    <location>
        <position position="156"/>
    </location>
    <ligand>
        <name>Zn(2+)</name>
        <dbReference type="ChEBI" id="CHEBI:29105"/>
    </ligand>
</feature>
<feature type="active site" description="Nucleophile" evidence="7">
    <location>
        <position position="306"/>
    </location>
</feature>
<feature type="binding site" evidence="8">
    <location>
        <position position="314"/>
    </location>
    <ligand>
        <name>substrate</name>
    </ligand>
</feature>
<accession>A0A4P6E659</accession>
<dbReference type="PIRSF" id="PIRSF001084">
    <property type="entry name" value="B-galactosidase"/>
    <property type="match status" value="1"/>
</dbReference>
<dbReference type="InterPro" id="IPR013529">
    <property type="entry name" value="Glyco_hydro_42_N"/>
</dbReference>
<evidence type="ECO:0000256" key="8">
    <source>
        <dbReference type="PIRSR" id="PIRSR001084-2"/>
    </source>
</evidence>
<name>A0A4P6E659_9BIFI</name>
<dbReference type="Gene3D" id="3.40.50.880">
    <property type="match status" value="1"/>
</dbReference>
<dbReference type="InterPro" id="IPR003476">
    <property type="entry name" value="Glyco_hydro_42"/>
</dbReference>
<evidence type="ECO:0000256" key="2">
    <source>
        <dbReference type="ARBA" id="ARBA00005940"/>
    </source>
</evidence>
<dbReference type="GO" id="GO:0005975">
    <property type="term" value="P:carbohydrate metabolic process"/>
    <property type="evidence" value="ECO:0007669"/>
    <property type="project" value="InterPro"/>
</dbReference>
<dbReference type="CDD" id="cd03143">
    <property type="entry name" value="A4_beta-galactosidase_middle_domain"/>
    <property type="match status" value="1"/>
</dbReference>
<evidence type="ECO:0000256" key="3">
    <source>
        <dbReference type="ARBA" id="ARBA00012756"/>
    </source>
</evidence>
<evidence type="ECO:0000256" key="5">
    <source>
        <dbReference type="ARBA" id="ARBA00023295"/>
    </source>
</evidence>
<dbReference type="InterPro" id="IPR013738">
    <property type="entry name" value="Beta_galactosidase_Trimer"/>
</dbReference>
<dbReference type="Gene3D" id="3.20.20.80">
    <property type="entry name" value="Glycosidases"/>
    <property type="match status" value="1"/>
</dbReference>
<dbReference type="PANTHER" id="PTHR36447:SF1">
    <property type="entry name" value="BETA-GALACTOSIDASE GANA"/>
    <property type="match status" value="1"/>
</dbReference>